<proteinExistence type="predicted"/>
<evidence type="ECO:0000313" key="3">
    <source>
        <dbReference type="Proteomes" id="UP000234881"/>
    </source>
</evidence>
<name>A0A2N5XUY0_9HYPH</name>
<organism evidence="2 3">
    <name type="scientific">Cohaesibacter celericrescens</name>
    <dbReference type="NCBI Taxonomy" id="2067669"/>
    <lineage>
        <taxon>Bacteria</taxon>
        <taxon>Pseudomonadati</taxon>
        <taxon>Pseudomonadota</taxon>
        <taxon>Alphaproteobacteria</taxon>
        <taxon>Hyphomicrobiales</taxon>
        <taxon>Cohaesibacteraceae</taxon>
    </lineage>
</organism>
<sequence length="153" mass="16473">MPQQRSFLSSLRKELGLTVLALFVMLLQLIFSAAHLTAQEHGSGQLDRPDQLLIFWEICTGQGVVSLPAAKDGSLPFETSLDQEDCAICATASISGFVAPDTDFSLAQLPLAVGALRWPQVSNQRSFQTYPRAGDSRAPPSAAIERPNTQSAT</sequence>
<evidence type="ECO:0000313" key="2">
    <source>
        <dbReference type="EMBL" id="PLW78280.1"/>
    </source>
</evidence>
<dbReference type="EMBL" id="PKUQ01000009">
    <property type="protein sequence ID" value="PLW78280.1"/>
    <property type="molecule type" value="Genomic_DNA"/>
</dbReference>
<dbReference type="Proteomes" id="UP000234881">
    <property type="component" value="Unassembled WGS sequence"/>
</dbReference>
<feature type="region of interest" description="Disordered" evidence="1">
    <location>
        <begin position="127"/>
        <end position="153"/>
    </location>
</feature>
<accession>A0A2N5XUY0</accession>
<dbReference type="InterPro" id="IPR021333">
    <property type="entry name" value="DUF2946"/>
</dbReference>
<protein>
    <recommendedName>
        <fullName evidence="4">DUF2946 domain-containing protein</fullName>
    </recommendedName>
</protein>
<reference evidence="2 3" key="1">
    <citation type="submission" date="2018-01" db="EMBL/GenBank/DDBJ databases">
        <title>The draft genome sequence of Cohaesibacter sp. H1304.</title>
        <authorList>
            <person name="Wang N.-N."/>
            <person name="Du Z.-J."/>
        </authorList>
    </citation>
    <scope>NUCLEOTIDE SEQUENCE [LARGE SCALE GENOMIC DNA]</scope>
    <source>
        <strain evidence="2 3">H1304</strain>
    </source>
</reference>
<gene>
    <name evidence="2" type="ORF">C0081_05350</name>
</gene>
<dbReference type="Pfam" id="PF11162">
    <property type="entry name" value="DUF2946"/>
    <property type="match status" value="1"/>
</dbReference>
<evidence type="ECO:0000256" key="1">
    <source>
        <dbReference type="SAM" id="MobiDB-lite"/>
    </source>
</evidence>
<comment type="caution">
    <text evidence="2">The sequence shown here is derived from an EMBL/GenBank/DDBJ whole genome shotgun (WGS) entry which is preliminary data.</text>
</comment>
<evidence type="ECO:0008006" key="4">
    <source>
        <dbReference type="Google" id="ProtNLM"/>
    </source>
</evidence>
<dbReference type="AlphaFoldDB" id="A0A2N5XUY0"/>
<keyword evidence="3" id="KW-1185">Reference proteome</keyword>